<dbReference type="VEuPathDB" id="TriTrypDB:ADEAN_000415800"/>
<keyword evidence="2" id="KW-0698">rRNA processing</keyword>
<evidence type="ECO:0000313" key="8">
    <source>
        <dbReference type="Proteomes" id="UP000515908"/>
    </source>
</evidence>
<keyword evidence="1" id="KW-0963">Cytoplasm</keyword>
<keyword evidence="3 7" id="KW-0489">Methyltransferase</keyword>
<accession>A0A7G2CA89</accession>
<proteinExistence type="predicted"/>
<dbReference type="Proteomes" id="UP000515908">
    <property type="component" value="Chromosome 07"/>
</dbReference>
<dbReference type="Pfam" id="PF00590">
    <property type="entry name" value="TP_methylase"/>
    <property type="match status" value="1"/>
</dbReference>
<keyword evidence="4" id="KW-0808">Transferase</keyword>
<keyword evidence="8" id="KW-1185">Reference proteome</keyword>
<dbReference type="GO" id="GO:0006364">
    <property type="term" value="P:rRNA processing"/>
    <property type="evidence" value="ECO:0007669"/>
    <property type="project" value="UniProtKB-KW"/>
</dbReference>
<name>A0A7G2CA89_9TRYP</name>
<dbReference type="InterPro" id="IPR000878">
    <property type="entry name" value="4pyrrol_Mease"/>
</dbReference>
<evidence type="ECO:0000256" key="5">
    <source>
        <dbReference type="ARBA" id="ARBA00022691"/>
    </source>
</evidence>
<dbReference type="InterPro" id="IPR035996">
    <property type="entry name" value="4pyrrol_Methylase_sf"/>
</dbReference>
<dbReference type="PANTHER" id="PTHR46111">
    <property type="entry name" value="RIBOSOMAL RNA SMALL SUBUNIT METHYLTRANSFERASE I"/>
    <property type="match status" value="1"/>
</dbReference>
<dbReference type="EMBL" id="LR877151">
    <property type="protein sequence ID" value="CAD2216696.1"/>
    <property type="molecule type" value="Genomic_DNA"/>
</dbReference>
<sequence>MRLRRIISASLQVGSPPVIPSKFFFTSGALAHTPVLHKKGYGYKRTRLGEGDKENPLTKPSSIDKGALHVVSVPIGNLKDFSYRALEVLREVDYIVTTDRPATKSLLDLVNVPSQGRLIHYSVSNQSSTQERLVELLKGGRSMALVTTSGTPCVGDVGSDLVQAMQADGVRVTAVPGPSALLSALAVSGVTFTSHERPFDPNRKQGKMETIKALSSLRDGSFFFGNMLPESSTARLQIIRNTVATAQHPCVFYEIPRRILPVLQDIASLLPQRRVYITHELTKMNESLHSDTAERLTQFYLGQEASTLLKMGQLVIVIGGATPAEVEQWVTKEMDKRRRLRQGMGELMSPTVEEEKKTPIKKKSKLKLKRRRLFRKKREAMIKRLSWSRSGYV</sequence>
<dbReference type="InterPro" id="IPR014776">
    <property type="entry name" value="4pyrrole_Mease_sub2"/>
</dbReference>
<dbReference type="FunFam" id="3.40.1010.10:FF:000007">
    <property type="entry name" value="Ribosomal RNA small subunit methyltransferase I"/>
    <property type="match status" value="1"/>
</dbReference>
<dbReference type="GO" id="GO:0032259">
    <property type="term" value="P:methylation"/>
    <property type="evidence" value="ECO:0007669"/>
    <property type="project" value="UniProtKB-KW"/>
</dbReference>
<gene>
    <name evidence="7" type="ORF">ADEAN_000415800</name>
</gene>
<evidence type="ECO:0000313" key="7">
    <source>
        <dbReference type="EMBL" id="CAD2216696.1"/>
    </source>
</evidence>
<dbReference type="SUPFAM" id="SSF53790">
    <property type="entry name" value="Tetrapyrrole methylase"/>
    <property type="match status" value="1"/>
</dbReference>
<keyword evidence="5" id="KW-0949">S-adenosyl-L-methionine</keyword>
<organism evidence="7 8">
    <name type="scientific">Angomonas deanei</name>
    <dbReference type="NCBI Taxonomy" id="59799"/>
    <lineage>
        <taxon>Eukaryota</taxon>
        <taxon>Discoba</taxon>
        <taxon>Euglenozoa</taxon>
        <taxon>Kinetoplastea</taxon>
        <taxon>Metakinetoplastina</taxon>
        <taxon>Trypanosomatida</taxon>
        <taxon>Trypanosomatidae</taxon>
        <taxon>Strigomonadinae</taxon>
        <taxon>Angomonas</taxon>
    </lineage>
</organism>
<dbReference type="GO" id="GO:0008168">
    <property type="term" value="F:methyltransferase activity"/>
    <property type="evidence" value="ECO:0007669"/>
    <property type="project" value="UniProtKB-KW"/>
</dbReference>
<dbReference type="PANTHER" id="PTHR46111:SF1">
    <property type="entry name" value="RIBOSOMAL RNA SMALL SUBUNIT METHYLTRANSFERASE I"/>
    <property type="match status" value="1"/>
</dbReference>
<dbReference type="InterPro" id="IPR008189">
    <property type="entry name" value="rRNA_ssu_MeTfrase_I"/>
</dbReference>
<reference evidence="7 8" key="1">
    <citation type="submission" date="2020-08" db="EMBL/GenBank/DDBJ databases">
        <authorList>
            <person name="Newling K."/>
            <person name="Davey J."/>
            <person name="Forrester S."/>
        </authorList>
    </citation>
    <scope>NUCLEOTIDE SEQUENCE [LARGE SCALE GENOMIC DNA]</scope>
    <source>
        <strain evidence="8">Crithidia deanei Carvalho (ATCC PRA-265)</strain>
    </source>
</reference>
<dbReference type="AlphaFoldDB" id="A0A7G2CA89"/>
<feature type="domain" description="Tetrapyrrole methylase" evidence="6">
    <location>
        <begin position="68"/>
        <end position="296"/>
    </location>
</feature>
<evidence type="ECO:0000256" key="2">
    <source>
        <dbReference type="ARBA" id="ARBA00022552"/>
    </source>
</evidence>
<dbReference type="Gene3D" id="3.40.1010.10">
    <property type="entry name" value="Cobalt-precorrin-4 Transmethylase, Domain 1"/>
    <property type="match status" value="1"/>
</dbReference>
<evidence type="ECO:0000256" key="3">
    <source>
        <dbReference type="ARBA" id="ARBA00022603"/>
    </source>
</evidence>
<evidence type="ECO:0000259" key="6">
    <source>
        <dbReference type="Pfam" id="PF00590"/>
    </source>
</evidence>
<protein>
    <submittedName>
        <fullName evidence="7">Tetrapyrrole (Corrin/Porphyrin) Methylases, putative</fullName>
    </submittedName>
</protein>
<dbReference type="InterPro" id="IPR014777">
    <property type="entry name" value="4pyrrole_Mease_sub1"/>
</dbReference>
<dbReference type="Gene3D" id="3.30.950.10">
    <property type="entry name" value="Methyltransferase, Cobalt-precorrin-4 Transmethylase, Domain 2"/>
    <property type="match status" value="1"/>
</dbReference>
<evidence type="ECO:0000256" key="1">
    <source>
        <dbReference type="ARBA" id="ARBA00022490"/>
    </source>
</evidence>
<evidence type="ECO:0000256" key="4">
    <source>
        <dbReference type="ARBA" id="ARBA00022679"/>
    </source>
</evidence>
<dbReference type="OrthoDB" id="289942at2759"/>